<dbReference type="OrthoDB" id="550575at2759"/>
<keyword evidence="2" id="KW-1185">Reference proteome</keyword>
<protein>
    <recommendedName>
        <fullName evidence="3">F-box domain-containing protein</fullName>
    </recommendedName>
</protein>
<dbReference type="SUPFAM" id="SSF52047">
    <property type="entry name" value="RNI-like"/>
    <property type="match status" value="1"/>
</dbReference>
<proteinExistence type="predicted"/>
<dbReference type="AlphaFoldDB" id="A0A4P9VVJ8"/>
<sequence>MERERELYVTGGVETIPFPASLAQDVYACTRVCRTWEPAASIVLWESVVVRTDKTFVDMTFASFCSSFRLGPDKERADAVRFLDLGSVARSWCVTRALCRRFFERLQGLRGLKWDTFCGAEIADILPRLNVSSPLLVALDIESEENFPIFKNAADVAEIASTFARLEPFVSSKRMRRILFAAIGPALRFWGSERFPPAVDMTATSLPLLECVEFGTYYEIKPDLMRKLESFQPSLRRTIQHLNLRDCNPITDATLSVLSNYPLLHCLEISSLPNITPNGITNFLRARGSELRFLNLDWVGPSPFAAIASYAQNMEHIVI</sequence>
<dbReference type="Gene3D" id="3.80.10.10">
    <property type="entry name" value="Ribonuclease Inhibitor"/>
    <property type="match status" value="1"/>
</dbReference>
<name>A0A4P9VVJ8_9FUNG</name>
<evidence type="ECO:0000313" key="2">
    <source>
        <dbReference type="Proteomes" id="UP000269721"/>
    </source>
</evidence>
<dbReference type="EMBL" id="ML000957">
    <property type="protein sequence ID" value="RKO83679.1"/>
    <property type="molecule type" value="Genomic_DNA"/>
</dbReference>
<gene>
    <name evidence="1" type="ORF">BDK51DRAFT_49762</name>
</gene>
<organism evidence="1 2">
    <name type="scientific">Blyttiomyces helicus</name>
    <dbReference type="NCBI Taxonomy" id="388810"/>
    <lineage>
        <taxon>Eukaryota</taxon>
        <taxon>Fungi</taxon>
        <taxon>Fungi incertae sedis</taxon>
        <taxon>Chytridiomycota</taxon>
        <taxon>Chytridiomycota incertae sedis</taxon>
        <taxon>Chytridiomycetes</taxon>
        <taxon>Chytridiomycetes incertae sedis</taxon>
        <taxon>Blyttiomyces</taxon>
    </lineage>
</organism>
<reference evidence="2" key="1">
    <citation type="journal article" date="2018" name="Nat. Microbiol.">
        <title>Leveraging single-cell genomics to expand the fungal tree of life.</title>
        <authorList>
            <person name="Ahrendt S.R."/>
            <person name="Quandt C.A."/>
            <person name="Ciobanu D."/>
            <person name="Clum A."/>
            <person name="Salamov A."/>
            <person name="Andreopoulos B."/>
            <person name="Cheng J.F."/>
            <person name="Woyke T."/>
            <person name="Pelin A."/>
            <person name="Henrissat B."/>
            <person name="Reynolds N.K."/>
            <person name="Benny G.L."/>
            <person name="Smith M.E."/>
            <person name="James T.Y."/>
            <person name="Grigoriev I.V."/>
        </authorList>
    </citation>
    <scope>NUCLEOTIDE SEQUENCE [LARGE SCALE GENOMIC DNA]</scope>
</reference>
<evidence type="ECO:0000313" key="1">
    <source>
        <dbReference type="EMBL" id="RKO83679.1"/>
    </source>
</evidence>
<accession>A0A4P9VVJ8</accession>
<evidence type="ECO:0008006" key="3">
    <source>
        <dbReference type="Google" id="ProtNLM"/>
    </source>
</evidence>
<dbReference type="InterPro" id="IPR032675">
    <property type="entry name" value="LRR_dom_sf"/>
</dbReference>
<dbReference type="Proteomes" id="UP000269721">
    <property type="component" value="Unassembled WGS sequence"/>
</dbReference>